<organism evidence="2 3">
    <name type="scientific">Leishmania panamensis</name>
    <dbReference type="NCBI Taxonomy" id="5679"/>
    <lineage>
        <taxon>Eukaryota</taxon>
        <taxon>Discoba</taxon>
        <taxon>Euglenozoa</taxon>
        <taxon>Kinetoplastea</taxon>
        <taxon>Metakinetoplastina</taxon>
        <taxon>Trypanosomatida</taxon>
        <taxon>Trypanosomatidae</taxon>
        <taxon>Leishmaniinae</taxon>
        <taxon>Leishmania</taxon>
        <taxon>Leishmania guyanensis species complex</taxon>
    </lineage>
</organism>
<evidence type="ECO:0000313" key="3">
    <source>
        <dbReference type="Proteomes" id="UP000063063"/>
    </source>
</evidence>
<name>A0A088RY63_LEIPA</name>
<dbReference type="GeneID" id="22577950"/>
<keyword evidence="3" id="KW-1185">Reference proteome</keyword>
<evidence type="ECO:0000256" key="1">
    <source>
        <dbReference type="SAM" id="MobiDB-lite"/>
    </source>
</evidence>
<feature type="compositionally biased region" description="Low complexity" evidence="1">
    <location>
        <begin position="82"/>
        <end position="99"/>
    </location>
</feature>
<dbReference type="VEuPathDB" id="TriTrypDB:LPMP_322090"/>
<evidence type="ECO:0000313" key="2">
    <source>
        <dbReference type="EMBL" id="AIO01093.1"/>
    </source>
</evidence>
<accession>A0A088RY63</accession>
<dbReference type="RefSeq" id="XP_010701893.1">
    <property type="nucleotide sequence ID" value="XM_010703591.1"/>
</dbReference>
<dbReference type="eggNOG" id="ENOG502SDFE">
    <property type="taxonomic scope" value="Eukaryota"/>
</dbReference>
<protein>
    <submittedName>
        <fullName evidence="2">Uncharacterized protein</fullName>
    </submittedName>
</protein>
<dbReference type="EMBL" id="CP009401">
    <property type="protein sequence ID" value="AIO01093.1"/>
    <property type="molecule type" value="Genomic_DNA"/>
</dbReference>
<proteinExistence type="predicted"/>
<gene>
    <name evidence="2" type="ORF">LPMP_322090</name>
</gene>
<dbReference type="AlphaFoldDB" id="A0A088RY63"/>
<dbReference type="KEGG" id="lpan:LPMP_322090"/>
<feature type="region of interest" description="Disordered" evidence="1">
    <location>
        <begin position="52"/>
        <end position="99"/>
    </location>
</feature>
<reference evidence="2 3" key="1">
    <citation type="journal article" date="2015" name="Sci. Rep.">
        <title>The genome of Leishmania panamensis: insights into genomics of the L. (Viannia) subgenus.</title>
        <authorList>
            <person name="Llanes A."/>
            <person name="Restrepo C.M."/>
            <person name="Vecchio G.D."/>
            <person name="Anguizola F.J."/>
            <person name="Lleonart R."/>
        </authorList>
    </citation>
    <scope>NUCLEOTIDE SEQUENCE [LARGE SCALE GENOMIC DNA]</scope>
    <source>
        <strain evidence="2 3">MHOM/PA/94/PSC-1</strain>
    </source>
</reference>
<dbReference type="Proteomes" id="UP000063063">
    <property type="component" value="Chromosome 32"/>
</dbReference>
<dbReference type="OrthoDB" id="267566at2759"/>
<sequence length="148" mass="16459">MPKKHRVKRQNYVAHLCKLEKERETYLAKRRALKRSRETDFEEAMCETHNRVEAGVPKKRRTEADASTAVNATSEEEAVQHAHSTPVAAARSAATAEAGPAKRDFFSTMPFAELMKASAASAQMSDAALSDMPATVISAKKTLKRRHY</sequence>
<dbReference type="VEuPathDB" id="TriTrypDB:LPAL13_320026500"/>